<accession>M3G7S9</accession>
<evidence type="ECO:0000313" key="1">
    <source>
        <dbReference type="EMBL" id="EMG21355.1"/>
    </source>
</evidence>
<reference evidence="1 2" key="1">
    <citation type="submission" date="2013-02" db="EMBL/GenBank/DDBJ databases">
        <authorList>
            <person name="Harkins D.M."/>
            <person name="Durkin A.S."/>
            <person name="Brinkac L.M."/>
            <person name="Haft D.H."/>
            <person name="Selengut J.D."/>
            <person name="Sanka R."/>
            <person name="DePew J."/>
            <person name="Purushe J."/>
            <person name="Tulsiani S.M."/>
            <person name="Graham G.C."/>
            <person name="Burns M.-A."/>
            <person name="Dohnt M.F."/>
            <person name="Smythe L.D."/>
            <person name="McKay D.B."/>
            <person name="Craig S.B."/>
            <person name="Vinetz J.M."/>
            <person name="Sutton G.G."/>
            <person name="Nierman W.C."/>
            <person name="Fouts D.E."/>
        </authorList>
    </citation>
    <scope>NUCLEOTIDE SEQUENCE [LARGE SCALE GENOMIC DNA]</scope>
    <source>
        <strain evidence="1 2">LT2050</strain>
    </source>
</reference>
<organism evidence="1 2">
    <name type="scientific">Leptospira interrogans serovar Copenhageni str. LT2050</name>
    <dbReference type="NCBI Taxonomy" id="1001598"/>
    <lineage>
        <taxon>Bacteria</taxon>
        <taxon>Pseudomonadati</taxon>
        <taxon>Spirochaetota</taxon>
        <taxon>Spirochaetia</taxon>
        <taxon>Leptospirales</taxon>
        <taxon>Leptospiraceae</taxon>
        <taxon>Leptospira</taxon>
    </lineage>
</organism>
<feature type="non-terminal residue" evidence="1">
    <location>
        <position position="75"/>
    </location>
</feature>
<proteinExistence type="predicted"/>
<name>M3G7S9_LEPIT</name>
<protein>
    <submittedName>
        <fullName evidence="1">Uncharacterized protein</fullName>
    </submittedName>
</protein>
<dbReference type="Proteomes" id="UP000011778">
    <property type="component" value="Unassembled WGS sequence"/>
</dbReference>
<gene>
    <name evidence="1" type="ORF">LEP1GSC150_2605</name>
</gene>
<dbReference type="AlphaFoldDB" id="M3G7S9"/>
<evidence type="ECO:0000313" key="2">
    <source>
        <dbReference type="Proteomes" id="UP000011778"/>
    </source>
</evidence>
<sequence length="75" mass="8770">MISKENDPLMIEYLEKKIYDQKQLLEISKALNSTLDYKYLMDAILNICLAQLQTLQAAIYVSPEVDSDFLNWIRV</sequence>
<comment type="caution">
    <text evidence="1">The sequence shown here is derived from an EMBL/GenBank/DDBJ whole genome shotgun (WGS) entry which is preliminary data.</text>
</comment>
<dbReference type="EMBL" id="AFMD02000325">
    <property type="protein sequence ID" value="EMG21355.1"/>
    <property type="molecule type" value="Genomic_DNA"/>
</dbReference>